<feature type="region of interest" description="Disordered" evidence="15">
    <location>
        <begin position="1"/>
        <end position="20"/>
    </location>
</feature>
<keyword evidence="18" id="KW-1185">Reference proteome</keyword>
<dbReference type="PANTHER" id="PTHR43787">
    <property type="entry name" value="FEMO COFACTOR BIOSYNTHESIS PROTEIN NIFB-RELATED"/>
    <property type="match status" value="1"/>
</dbReference>
<dbReference type="InterPro" id="IPR013785">
    <property type="entry name" value="Aldolase_TIM"/>
</dbReference>
<dbReference type="InterPro" id="IPR058240">
    <property type="entry name" value="rSAM_sf"/>
</dbReference>
<dbReference type="RefSeq" id="WP_163345097.1">
    <property type="nucleotide sequence ID" value="NZ_CP048409.1"/>
</dbReference>
<evidence type="ECO:0000313" key="18">
    <source>
        <dbReference type="Proteomes" id="UP000474630"/>
    </source>
</evidence>
<dbReference type="SUPFAM" id="SSF102114">
    <property type="entry name" value="Radical SAM enzymes"/>
    <property type="match status" value="1"/>
</dbReference>
<reference evidence="17 18" key="1">
    <citation type="submission" date="2020-02" db="EMBL/GenBank/DDBJ databases">
        <title>Genome sequencing for Draconibacterium sp. strain M1.</title>
        <authorList>
            <person name="Park S.-J."/>
        </authorList>
    </citation>
    <scope>NUCLEOTIDE SEQUENCE [LARGE SCALE GENOMIC DNA]</scope>
    <source>
        <strain evidence="17 18">M1</strain>
    </source>
</reference>
<gene>
    <name evidence="17" type="ORF">G0Q07_05245</name>
</gene>
<keyword evidence="12" id="KW-0456">Lyase</keyword>
<comment type="pathway">
    <text evidence="3">Cofactor biosynthesis; Fe-Mo cofactor biosynthesis.</text>
</comment>
<keyword evidence="8" id="KW-0479">Metal-binding</keyword>
<dbReference type="KEGG" id="drc:G0Q07_05245"/>
<evidence type="ECO:0000256" key="13">
    <source>
        <dbReference type="ARBA" id="ARBA00030926"/>
    </source>
</evidence>
<comment type="cofactor">
    <cofactor evidence="1">
        <name>[4Fe-4S] cluster</name>
        <dbReference type="ChEBI" id="CHEBI:49883"/>
    </cofactor>
</comment>
<proteinExistence type="inferred from homology"/>
<dbReference type="SFLD" id="SFLDG01067">
    <property type="entry name" value="SPASM/twitch_domain_containing"/>
    <property type="match status" value="1"/>
</dbReference>
<evidence type="ECO:0000256" key="14">
    <source>
        <dbReference type="ARBA" id="ARBA00032102"/>
    </source>
</evidence>
<dbReference type="SFLD" id="SFLDF00281">
    <property type="entry name" value="FeMo_cofactor_biosynthesis_pro"/>
    <property type="match status" value="1"/>
</dbReference>
<dbReference type="CDD" id="cd01335">
    <property type="entry name" value="Radical_SAM"/>
    <property type="match status" value="1"/>
</dbReference>
<dbReference type="PANTHER" id="PTHR43787:SF13">
    <property type="entry name" value="FEMO COFACTOR BIOSYNTHESIS PROTEIN NIFB"/>
    <property type="match status" value="1"/>
</dbReference>
<dbReference type="AlphaFoldDB" id="A0A6C0R9I2"/>
<evidence type="ECO:0000256" key="3">
    <source>
        <dbReference type="ARBA" id="ARBA00005155"/>
    </source>
</evidence>
<dbReference type="GO" id="GO:0016829">
    <property type="term" value="F:lyase activity"/>
    <property type="evidence" value="ECO:0007669"/>
    <property type="project" value="UniProtKB-KW"/>
</dbReference>
<evidence type="ECO:0000256" key="6">
    <source>
        <dbReference type="ARBA" id="ARBA00022485"/>
    </source>
</evidence>
<protein>
    <recommendedName>
        <fullName evidence="5">FeMo cofactor biosynthesis protein NifB</fullName>
    </recommendedName>
    <alternativeName>
        <fullName evidence="14">Nitrogenase cofactor maturase NifB</fullName>
    </alternativeName>
    <alternativeName>
        <fullName evidence="13">Radical SAM assemblase NifB</fullName>
    </alternativeName>
</protein>
<keyword evidence="7" id="KW-0949">S-adenosyl-L-methionine</keyword>
<accession>A0A6C0R9I2</accession>
<dbReference type="InterPro" id="IPR006638">
    <property type="entry name" value="Elp3/MiaA/NifB-like_rSAM"/>
</dbReference>
<dbReference type="Gene3D" id="3.30.420.130">
    <property type="entry name" value="Dinitrogenase iron-molybdenum cofactor biosynthesis domain"/>
    <property type="match status" value="1"/>
</dbReference>
<evidence type="ECO:0000259" key="16">
    <source>
        <dbReference type="PROSITE" id="PS51918"/>
    </source>
</evidence>
<evidence type="ECO:0000256" key="11">
    <source>
        <dbReference type="ARBA" id="ARBA00023231"/>
    </source>
</evidence>
<evidence type="ECO:0000256" key="10">
    <source>
        <dbReference type="ARBA" id="ARBA00023014"/>
    </source>
</evidence>
<evidence type="ECO:0000256" key="1">
    <source>
        <dbReference type="ARBA" id="ARBA00001966"/>
    </source>
</evidence>
<evidence type="ECO:0000256" key="8">
    <source>
        <dbReference type="ARBA" id="ARBA00022723"/>
    </source>
</evidence>
<evidence type="ECO:0000256" key="2">
    <source>
        <dbReference type="ARBA" id="ARBA00003522"/>
    </source>
</evidence>
<dbReference type="SMART" id="SM00729">
    <property type="entry name" value="Elp3"/>
    <property type="match status" value="1"/>
</dbReference>
<evidence type="ECO:0000256" key="9">
    <source>
        <dbReference type="ARBA" id="ARBA00023004"/>
    </source>
</evidence>
<dbReference type="Pfam" id="PF02579">
    <property type="entry name" value="Nitro_FeMo-Co"/>
    <property type="match status" value="1"/>
</dbReference>
<dbReference type="EMBL" id="CP048409">
    <property type="protein sequence ID" value="QIA07168.1"/>
    <property type="molecule type" value="Genomic_DNA"/>
</dbReference>
<dbReference type="SFLD" id="SFLDG01068">
    <property type="entry name" value="FeMo_cofactor_biosynthesis_pro"/>
    <property type="match status" value="1"/>
</dbReference>
<dbReference type="Proteomes" id="UP000474630">
    <property type="component" value="Chromosome"/>
</dbReference>
<comment type="similarity">
    <text evidence="4">Belongs to the radical SAM superfamily. NifB family.</text>
</comment>
<dbReference type="SFLD" id="SFLDS00029">
    <property type="entry name" value="Radical_SAM"/>
    <property type="match status" value="1"/>
</dbReference>
<keyword evidence="10" id="KW-0411">Iron-sulfur</keyword>
<name>A0A6C0R9I2_9BACT</name>
<dbReference type="GO" id="GO:0046872">
    <property type="term" value="F:metal ion binding"/>
    <property type="evidence" value="ECO:0007669"/>
    <property type="project" value="UniProtKB-KW"/>
</dbReference>
<dbReference type="Pfam" id="PF04055">
    <property type="entry name" value="Radical_SAM"/>
    <property type="match status" value="1"/>
</dbReference>
<dbReference type="InterPro" id="IPR003731">
    <property type="entry name" value="Di-Nase_FeMo-co_biosynth"/>
</dbReference>
<dbReference type="InterPro" id="IPR036105">
    <property type="entry name" value="DiNase_FeMo-co_biosyn_sf"/>
</dbReference>
<sequence>MKDIKSNTEQNSSPLGRPGGAIDIKTHPCFNKDAKGKYARVHLPVAPQCNIHCHYCKRDYDCVNESRPGVTSEVLSPEQALAYTIRLKEKMPHLSVVGIAGPGDPFANPIQTMTTLRLIRKEFPEMILCLSSNGLNVLPYVDELKELEVSHVTITLNGTETKTLSQLYKWVRFEKRGYFGEQAAEILLRNQMEAIRALKRAGITVKINSIVVPGINDNVIVDIAKKMKEMEVDIMNTIPLYPVEGTPFEDFEEPSPKRMKELQNGIKEYLPPMTHCARCRADAVGLLGQDDAEAKQILSEVSNLSVNVDKTKPYVAVASHEGLLVNQHLGEATQLYIFRETPNGYRLVEQRATPKPGAGNSRWAVLADVIDDCRALLVGGIGPSPSSIIGRAGIKIVEMTGLIDEGLDAVYKGKELRTLKKADVFKCGSECSGKGTGCG</sequence>
<keyword evidence="11" id="KW-0535">Nitrogen fixation</keyword>
<comment type="function">
    <text evidence="2">Involved in the biosynthesis of the iron-molybdenum cofactor (FeMo-co or M-cluster) found in the dinitrogenase enzyme of the nitrogenase complex in nitrogen-fixing microorganisms. NifB catalyzes the crucial step of radical SAM-dependent carbide insertion that occurs concomitant with the insertion of a 9th sulfur and the rearrangement/coupling of two [4Fe-4S] clusters into a [8Fe-9S-C] cluster, the precursor to the M-cluster.</text>
</comment>
<evidence type="ECO:0000256" key="15">
    <source>
        <dbReference type="SAM" id="MobiDB-lite"/>
    </source>
</evidence>
<evidence type="ECO:0000256" key="5">
    <source>
        <dbReference type="ARBA" id="ARBA00021702"/>
    </source>
</evidence>
<feature type="domain" description="Radical SAM core" evidence="16">
    <location>
        <begin position="35"/>
        <end position="280"/>
    </location>
</feature>
<dbReference type="InterPro" id="IPR007197">
    <property type="entry name" value="rSAM"/>
</dbReference>
<evidence type="ECO:0000256" key="12">
    <source>
        <dbReference type="ARBA" id="ARBA00023239"/>
    </source>
</evidence>
<dbReference type="SUPFAM" id="SSF53146">
    <property type="entry name" value="Nitrogenase accessory factor-like"/>
    <property type="match status" value="1"/>
</dbReference>
<evidence type="ECO:0000313" key="17">
    <source>
        <dbReference type="EMBL" id="QIA07168.1"/>
    </source>
</evidence>
<evidence type="ECO:0000256" key="4">
    <source>
        <dbReference type="ARBA" id="ARBA00006804"/>
    </source>
</evidence>
<evidence type="ECO:0000256" key="7">
    <source>
        <dbReference type="ARBA" id="ARBA00022691"/>
    </source>
</evidence>
<dbReference type="PROSITE" id="PS51918">
    <property type="entry name" value="RADICAL_SAM"/>
    <property type="match status" value="1"/>
</dbReference>
<dbReference type="UniPathway" id="UPA00782"/>
<dbReference type="Gene3D" id="3.20.20.70">
    <property type="entry name" value="Aldolase class I"/>
    <property type="match status" value="1"/>
</dbReference>
<dbReference type="GO" id="GO:0051539">
    <property type="term" value="F:4 iron, 4 sulfur cluster binding"/>
    <property type="evidence" value="ECO:0007669"/>
    <property type="project" value="UniProtKB-KW"/>
</dbReference>
<keyword evidence="6" id="KW-0004">4Fe-4S</keyword>
<keyword evidence="9" id="KW-0408">Iron</keyword>
<organism evidence="17 18">
    <name type="scientific">Draconibacterium halophilum</name>
    <dbReference type="NCBI Taxonomy" id="2706887"/>
    <lineage>
        <taxon>Bacteria</taxon>
        <taxon>Pseudomonadati</taxon>
        <taxon>Bacteroidota</taxon>
        <taxon>Bacteroidia</taxon>
        <taxon>Marinilabiliales</taxon>
        <taxon>Prolixibacteraceae</taxon>
        <taxon>Draconibacterium</taxon>
    </lineage>
</organism>